<organism evidence="1 2">
    <name type="scientific">Sphingomonas carotinifaciens</name>
    <dbReference type="NCBI Taxonomy" id="1166323"/>
    <lineage>
        <taxon>Bacteria</taxon>
        <taxon>Pseudomonadati</taxon>
        <taxon>Pseudomonadota</taxon>
        <taxon>Alphaproteobacteria</taxon>
        <taxon>Sphingomonadales</taxon>
        <taxon>Sphingomonadaceae</taxon>
        <taxon>Sphingomonas</taxon>
    </lineage>
</organism>
<dbReference type="RefSeq" id="WP_149683322.1">
    <property type="nucleotide sequence ID" value="NZ_FNBI01000009.1"/>
</dbReference>
<gene>
    <name evidence="1" type="ORF">GQR91_01815</name>
</gene>
<dbReference type="EMBL" id="WSUT01000002">
    <property type="protein sequence ID" value="MWC42399.1"/>
    <property type="molecule type" value="Genomic_DNA"/>
</dbReference>
<comment type="caution">
    <text evidence="1">The sequence shown here is derived from an EMBL/GenBank/DDBJ whole genome shotgun (WGS) entry which is preliminary data.</text>
</comment>
<accession>A0A6N8LQ65</accession>
<dbReference type="Proteomes" id="UP000436801">
    <property type="component" value="Unassembled WGS sequence"/>
</dbReference>
<evidence type="ECO:0000313" key="2">
    <source>
        <dbReference type="Proteomes" id="UP000436801"/>
    </source>
</evidence>
<name>A0A6N8LQ65_9SPHN</name>
<proteinExistence type="predicted"/>
<evidence type="ECO:0000313" key="1">
    <source>
        <dbReference type="EMBL" id="MWC42399.1"/>
    </source>
</evidence>
<reference evidence="1 2" key="1">
    <citation type="submission" date="2019-12" db="EMBL/GenBank/DDBJ databases">
        <authorList>
            <person name="Zheng J."/>
        </authorList>
    </citation>
    <scope>NUCLEOTIDE SEQUENCE [LARGE SCALE GENOMIC DNA]</scope>
    <source>
        <strain evidence="1 2">DSM 27347</strain>
    </source>
</reference>
<sequence length="69" mass="7427">MLDTHGIIGEQAARNLGRQSVVDGIPVGIIGDQGCRLPPARSCNHYGTISTETDLDNNSEEVLMARYCP</sequence>
<dbReference type="AlphaFoldDB" id="A0A6N8LQ65"/>
<protein>
    <submittedName>
        <fullName evidence="1">Uncharacterized protein</fullName>
    </submittedName>
</protein>